<protein>
    <submittedName>
        <fullName evidence="1">Uncharacterized protein</fullName>
    </submittedName>
</protein>
<accession>A0AC59YMI7</accession>
<evidence type="ECO:0000313" key="1">
    <source>
        <dbReference type="EMBL" id="CAM9816598.1"/>
    </source>
</evidence>
<evidence type="ECO:0000313" key="2">
    <source>
        <dbReference type="Proteomes" id="UP001162501"/>
    </source>
</evidence>
<sequence>MATKTPVGRSIRRTHLCGAGPQAPSLHFRAPFKPEAGQPSVRQGHLDVWVPARPNRLETSRLCPAEPGRSRSGLVILGVRKRSSTPKSPPGGAVSLARIPL</sequence>
<organism evidence="1 2">
    <name type="scientific">Rangifer tarandus platyrhynchus</name>
    <name type="common">Svalbard reindeer</name>
    <dbReference type="NCBI Taxonomy" id="3082113"/>
    <lineage>
        <taxon>Eukaryota</taxon>
        <taxon>Metazoa</taxon>
        <taxon>Chordata</taxon>
        <taxon>Craniata</taxon>
        <taxon>Vertebrata</taxon>
        <taxon>Euteleostomi</taxon>
        <taxon>Mammalia</taxon>
        <taxon>Eutheria</taxon>
        <taxon>Laurasiatheria</taxon>
        <taxon>Artiodactyla</taxon>
        <taxon>Ruminantia</taxon>
        <taxon>Pecora</taxon>
        <taxon>Cervidae</taxon>
        <taxon>Odocoileinae</taxon>
        <taxon>Rangifer</taxon>
    </lineage>
</organism>
<gene>
    <name evidence="1" type="ORF">MRATA1EN22A_LOCUS7866</name>
</gene>
<dbReference type="EMBL" id="OX596102">
    <property type="protein sequence ID" value="CAM9816598.1"/>
    <property type="molecule type" value="Genomic_DNA"/>
</dbReference>
<name>A0AC59YMI7_RANTA</name>
<dbReference type="Proteomes" id="UP001162501">
    <property type="component" value="Chromosome 18"/>
</dbReference>
<reference evidence="1" key="1">
    <citation type="submission" date="2023-05" db="EMBL/GenBank/DDBJ databases">
        <authorList>
            <consortium name="ELIXIR-Norway"/>
        </authorList>
    </citation>
    <scope>NUCLEOTIDE SEQUENCE</scope>
</reference>
<reference evidence="1" key="2">
    <citation type="submission" date="2025-03" db="EMBL/GenBank/DDBJ databases">
        <authorList>
            <consortium name="ELIXIR-Norway"/>
            <consortium name="Elixir Norway"/>
        </authorList>
    </citation>
    <scope>NUCLEOTIDE SEQUENCE</scope>
</reference>
<proteinExistence type="predicted"/>